<comment type="similarity">
    <text evidence="1">Belongs to the Fur family.</text>
</comment>
<dbReference type="InterPro" id="IPR036390">
    <property type="entry name" value="WH_DNA-bd_sf"/>
</dbReference>
<comment type="caution">
    <text evidence="8">The sequence shown here is derived from an EMBL/GenBank/DDBJ whole genome shotgun (WGS) entry which is preliminary data.</text>
</comment>
<evidence type="ECO:0000256" key="6">
    <source>
        <dbReference type="ARBA" id="ARBA00023163"/>
    </source>
</evidence>
<keyword evidence="2" id="KW-0678">Repressor</keyword>
<evidence type="ECO:0000256" key="7">
    <source>
        <dbReference type="PIRSR" id="PIRSR602481-1"/>
    </source>
</evidence>
<dbReference type="Gene3D" id="3.30.1490.190">
    <property type="match status" value="1"/>
</dbReference>
<accession>A0A8S8XIF8</accession>
<protein>
    <recommendedName>
        <fullName evidence="10">Ferric uptake regulation protein</fullName>
    </recommendedName>
</protein>
<dbReference type="InterPro" id="IPR036388">
    <property type="entry name" value="WH-like_DNA-bd_sf"/>
</dbReference>
<dbReference type="InterPro" id="IPR043135">
    <property type="entry name" value="Fur_C"/>
</dbReference>
<dbReference type="GO" id="GO:0000976">
    <property type="term" value="F:transcription cis-regulatory region binding"/>
    <property type="evidence" value="ECO:0007669"/>
    <property type="project" value="TreeGrafter"/>
</dbReference>
<dbReference type="PANTHER" id="PTHR33202:SF6">
    <property type="entry name" value="ZINC UPTAKE REGULATION PROTEIN"/>
    <property type="match status" value="1"/>
</dbReference>
<name>A0A8S8XIF8_9PROT</name>
<keyword evidence="3 7" id="KW-0862">Zinc</keyword>
<dbReference type="SUPFAM" id="SSF46785">
    <property type="entry name" value="Winged helix' DNA-binding domain"/>
    <property type="match status" value="1"/>
</dbReference>
<reference evidence="8" key="1">
    <citation type="submission" date="2021-02" db="EMBL/GenBank/DDBJ databases">
        <title>Genome sequence of Rhodospirillales sp. strain TMPK1 isolated from soil.</title>
        <authorList>
            <person name="Nakai R."/>
            <person name="Kusada H."/>
            <person name="Tamaki H."/>
        </authorList>
    </citation>
    <scope>NUCLEOTIDE SEQUENCE</scope>
    <source>
        <strain evidence="8">TMPK1</strain>
    </source>
</reference>
<feature type="binding site" evidence="7">
    <location>
        <position position="99"/>
    </location>
    <ligand>
        <name>Zn(2+)</name>
        <dbReference type="ChEBI" id="CHEBI:29105"/>
    </ligand>
</feature>
<feature type="binding site" evidence="7">
    <location>
        <position position="102"/>
    </location>
    <ligand>
        <name>Zn(2+)</name>
        <dbReference type="ChEBI" id="CHEBI:29105"/>
    </ligand>
</feature>
<evidence type="ECO:0000256" key="3">
    <source>
        <dbReference type="ARBA" id="ARBA00022833"/>
    </source>
</evidence>
<keyword evidence="5" id="KW-0238">DNA-binding</keyword>
<evidence type="ECO:0000313" key="8">
    <source>
        <dbReference type="EMBL" id="GIL41749.1"/>
    </source>
</evidence>
<dbReference type="AlphaFoldDB" id="A0A8S8XIF8"/>
<proteinExistence type="inferred from homology"/>
<dbReference type="Proteomes" id="UP000681075">
    <property type="component" value="Unassembled WGS sequence"/>
</dbReference>
<dbReference type="InterPro" id="IPR002481">
    <property type="entry name" value="FUR"/>
</dbReference>
<dbReference type="Pfam" id="PF01475">
    <property type="entry name" value="FUR"/>
    <property type="match status" value="1"/>
</dbReference>
<keyword evidence="6" id="KW-0804">Transcription</keyword>
<evidence type="ECO:0000256" key="4">
    <source>
        <dbReference type="ARBA" id="ARBA00023015"/>
    </source>
</evidence>
<feature type="binding site" evidence="7">
    <location>
        <position position="142"/>
    </location>
    <ligand>
        <name>Zn(2+)</name>
        <dbReference type="ChEBI" id="CHEBI:29105"/>
    </ligand>
</feature>
<dbReference type="EMBL" id="BOPV01000001">
    <property type="protein sequence ID" value="GIL41749.1"/>
    <property type="molecule type" value="Genomic_DNA"/>
</dbReference>
<evidence type="ECO:0000256" key="2">
    <source>
        <dbReference type="ARBA" id="ARBA00022491"/>
    </source>
</evidence>
<feature type="binding site" evidence="7">
    <location>
        <position position="139"/>
    </location>
    <ligand>
        <name>Zn(2+)</name>
        <dbReference type="ChEBI" id="CHEBI:29105"/>
    </ligand>
</feature>
<dbReference type="Gene3D" id="1.10.10.10">
    <property type="entry name" value="Winged helix-like DNA-binding domain superfamily/Winged helix DNA-binding domain"/>
    <property type="match status" value="1"/>
</dbReference>
<evidence type="ECO:0000256" key="5">
    <source>
        <dbReference type="ARBA" id="ARBA00023125"/>
    </source>
</evidence>
<dbReference type="GO" id="GO:0005829">
    <property type="term" value="C:cytosol"/>
    <property type="evidence" value="ECO:0007669"/>
    <property type="project" value="TreeGrafter"/>
</dbReference>
<keyword evidence="7" id="KW-0479">Metal-binding</keyword>
<dbReference type="GO" id="GO:0045892">
    <property type="term" value="P:negative regulation of DNA-templated transcription"/>
    <property type="evidence" value="ECO:0007669"/>
    <property type="project" value="TreeGrafter"/>
</dbReference>
<dbReference type="PANTHER" id="PTHR33202">
    <property type="entry name" value="ZINC UPTAKE REGULATION PROTEIN"/>
    <property type="match status" value="1"/>
</dbReference>
<organism evidence="8 9">
    <name type="scientific">Roseiterribacter gracilis</name>
    <dbReference type="NCBI Taxonomy" id="2812848"/>
    <lineage>
        <taxon>Bacteria</taxon>
        <taxon>Pseudomonadati</taxon>
        <taxon>Pseudomonadota</taxon>
        <taxon>Alphaproteobacteria</taxon>
        <taxon>Rhodospirillales</taxon>
        <taxon>Roseiterribacteraceae</taxon>
        <taxon>Roseiterribacter</taxon>
    </lineage>
</organism>
<evidence type="ECO:0008006" key="10">
    <source>
        <dbReference type="Google" id="ProtNLM"/>
    </source>
</evidence>
<dbReference type="GO" id="GO:0003700">
    <property type="term" value="F:DNA-binding transcription factor activity"/>
    <property type="evidence" value="ECO:0007669"/>
    <property type="project" value="InterPro"/>
</dbReference>
<evidence type="ECO:0000256" key="1">
    <source>
        <dbReference type="ARBA" id="ARBA00007957"/>
    </source>
</evidence>
<dbReference type="GO" id="GO:1900376">
    <property type="term" value="P:regulation of secondary metabolite biosynthetic process"/>
    <property type="evidence" value="ECO:0007669"/>
    <property type="project" value="TreeGrafter"/>
</dbReference>
<evidence type="ECO:0000313" key="9">
    <source>
        <dbReference type="Proteomes" id="UP000681075"/>
    </source>
</evidence>
<dbReference type="RefSeq" id="WP_420245376.1">
    <property type="nucleotide sequence ID" value="NZ_BOPV01000001.1"/>
</dbReference>
<gene>
    <name evidence="8" type="ORF">TMPK1_39860</name>
</gene>
<sequence>MATPRPRRTRAAHPCPDCDVLTPNQRMVLDAMTRAGKPIGAYGVIAELTAGGRRVMPPTVYRALDGLTRQKLVHRLESLNAYIVCSGHDHAHDSLFVICEQCGHAEEFADHESIARLTAQANALGFEIDSRMIELRGRCADCRRKQ</sequence>
<dbReference type="GO" id="GO:0008270">
    <property type="term" value="F:zinc ion binding"/>
    <property type="evidence" value="ECO:0007669"/>
    <property type="project" value="TreeGrafter"/>
</dbReference>
<comment type="cofactor">
    <cofactor evidence="7">
        <name>Zn(2+)</name>
        <dbReference type="ChEBI" id="CHEBI:29105"/>
    </cofactor>
    <text evidence="7">Binds 1 zinc ion per subunit.</text>
</comment>
<keyword evidence="9" id="KW-1185">Reference proteome</keyword>
<keyword evidence="4" id="KW-0805">Transcription regulation</keyword>